<dbReference type="SUPFAM" id="SSF55874">
    <property type="entry name" value="ATPase domain of HSP90 chaperone/DNA topoisomerase II/histidine kinase"/>
    <property type="match status" value="1"/>
</dbReference>
<feature type="region of interest" description="Disordered" evidence="3">
    <location>
        <begin position="287"/>
        <end position="320"/>
    </location>
</feature>
<keyword evidence="1 2" id="KW-0597">Phosphoprotein</keyword>
<gene>
    <name evidence="6" type="ORF">OCU04_006434</name>
</gene>
<feature type="compositionally biased region" description="Basic and acidic residues" evidence="3">
    <location>
        <begin position="294"/>
        <end position="303"/>
    </location>
</feature>
<dbReference type="Pfam" id="PF02518">
    <property type="entry name" value="HATPase_c"/>
    <property type="match status" value="1"/>
</dbReference>
<dbReference type="Pfam" id="PF00512">
    <property type="entry name" value="HisKA"/>
    <property type="match status" value="1"/>
</dbReference>
<dbReference type="SUPFAM" id="SSF55781">
    <property type="entry name" value="GAF domain-like"/>
    <property type="match status" value="1"/>
</dbReference>
<feature type="compositionally biased region" description="Pro residues" evidence="3">
    <location>
        <begin position="1083"/>
        <end position="1094"/>
    </location>
</feature>
<dbReference type="Gene3D" id="1.10.287.130">
    <property type="match status" value="1"/>
</dbReference>
<proteinExistence type="predicted"/>
<dbReference type="EMBL" id="JAPEIS010000006">
    <property type="protein sequence ID" value="KAJ8065770.1"/>
    <property type="molecule type" value="Genomic_DNA"/>
</dbReference>
<dbReference type="FunFam" id="1.10.287.130:FF:000023">
    <property type="entry name" value="Sensor histidine kinase/response regulator, putative"/>
    <property type="match status" value="1"/>
</dbReference>
<dbReference type="PANTHER" id="PTHR43719:SF72">
    <property type="entry name" value="HISTIDINE KINASE_RESPONSE REGULATOR, PUTATIVE (AFU_ORTHOLOGUE AFUA_8G06140)-RELATED"/>
    <property type="match status" value="1"/>
</dbReference>
<dbReference type="InterPro" id="IPR036097">
    <property type="entry name" value="HisK_dim/P_sf"/>
</dbReference>
<feature type="compositionally biased region" description="Polar residues" evidence="3">
    <location>
        <begin position="305"/>
        <end position="320"/>
    </location>
</feature>
<feature type="region of interest" description="Disordered" evidence="3">
    <location>
        <begin position="1060"/>
        <end position="1099"/>
    </location>
</feature>
<dbReference type="InterPro" id="IPR011006">
    <property type="entry name" value="CheY-like_superfamily"/>
</dbReference>
<dbReference type="OrthoDB" id="303614at2759"/>
<accession>A0A9X0AN99</accession>
<evidence type="ECO:0000313" key="6">
    <source>
        <dbReference type="EMBL" id="KAJ8065770.1"/>
    </source>
</evidence>
<dbReference type="GO" id="GO:0000155">
    <property type="term" value="F:phosphorelay sensor kinase activity"/>
    <property type="evidence" value="ECO:0007669"/>
    <property type="project" value="InterPro"/>
</dbReference>
<dbReference type="InterPro" id="IPR003661">
    <property type="entry name" value="HisK_dim/P_dom"/>
</dbReference>
<reference evidence="6" key="1">
    <citation type="submission" date="2022-11" db="EMBL/GenBank/DDBJ databases">
        <title>Genome Resource of Sclerotinia nivalis Strain SnTB1, a Plant Pathogen Isolated from American Ginseng.</title>
        <authorList>
            <person name="Fan S."/>
        </authorList>
    </citation>
    <scope>NUCLEOTIDE SEQUENCE</scope>
    <source>
        <strain evidence="6">SnTB1</strain>
    </source>
</reference>
<dbReference type="CDD" id="cd17546">
    <property type="entry name" value="REC_hyHK_CKI1_RcsC-like"/>
    <property type="match status" value="1"/>
</dbReference>
<evidence type="ECO:0000256" key="2">
    <source>
        <dbReference type="PROSITE-ProRule" id="PRU00169"/>
    </source>
</evidence>
<dbReference type="Gene3D" id="3.30.565.10">
    <property type="entry name" value="Histidine kinase-like ATPase, C-terminal domain"/>
    <property type="match status" value="1"/>
</dbReference>
<feature type="domain" description="Response regulatory" evidence="5">
    <location>
        <begin position="1105"/>
        <end position="1255"/>
    </location>
</feature>
<dbReference type="Proteomes" id="UP001152300">
    <property type="component" value="Unassembled WGS sequence"/>
</dbReference>
<keyword evidence="7" id="KW-1185">Reference proteome</keyword>
<dbReference type="SMART" id="SM00387">
    <property type="entry name" value="HATPase_c"/>
    <property type="match status" value="1"/>
</dbReference>
<dbReference type="Gene3D" id="3.40.50.2300">
    <property type="match status" value="1"/>
</dbReference>
<evidence type="ECO:0000256" key="3">
    <source>
        <dbReference type="SAM" id="MobiDB-lite"/>
    </source>
</evidence>
<sequence length="1282" mass="142466">MKSLFDISFHTNTHPVIIMESMNVCSNAGFIGPDGKIQKFPLTTQKEKDMYASQRALELRKFYDPYQADINPHSSEDTLNGRLNSDGALDSYAEVAIWRLGGVHSMISIIDGSTQYFIAGARRDKSSPDDDIVNDAWFGCFQVPTPGGLCENTLAIKNAEKDPYPCFIIDDLTKDPRFANLSIVDGSLASYVWYAGAPITTKNGINIGVLCVFGDRPTTGLNLERRKFLYHQANNIMKYMETQREAIERHRVALMSKGIATFLERTSRYTNSASDDPHASKEVVANMTNGSIPNDHDTRRDDWQSEQSNMSNQPHQSSESVLDQIRITLDHAAEILRESLELNVGGVVFLDTTAGHTGAGNMDAYLDTSTDLGMEVKEAESRKSSVHDEERPKYEDYRRRLSQGTIRTSTDKHKAAKILSMSAAKVATWDSEAHVLDGKTLQSLISSYPKGNVWYIDDNGYFSSLEQVNDRKHVPSNINSPTEKPRTSNNFDATKQEAEATMLAKVFHKARQIIFLPLWDSAGERWYSATFVWSQSAVPVFTVNNEISYLSAFTSSVMVEISRLDALISNKMKSDFISSISHEFRSPLHGILASADFLRESNLDNSQTEFVSTIQNCSGTLLDTINHVLDYSKINSFEKKEGSLQGSFSSDLHQVTNVALLCEDTINGMIAANHFRSVAPMYNLALSNGSSNDKNNISPNGNVAPLQIVLDFEMRDWTYKVHAGAIQRILMNIFGNSQKYTDEGYIQVQLQLRQQTTVPDVPAPTLHHTGDFMCLRIKDSGRGMSTEYMERKLYHPFAQENSFTPGVGLGLSIVWSIVKQLGGTIQVRSELGIGTDVEVLIPVEKSEPPSHDDIMSGDTVDTTDVRIAAEKAMRSLRDRAAGRVISFDRGQLTSPQNNAWDCIQRYCSEWYGFDIRKSDGSPQNGDLLLINETSKFPECSPCQRTLVIHAAMSYPIINRQDNQHFIAHISQPIGPYRLARSILALLDQTTSKPRHRDAITQTPLGSPEERFDNGMGEYSFLPLQEPEPNTTNGVTLGSANQKVRDEFAESLKKLEQLQLQAPPTAPPESVPGIPIPQRTSSKPAPPIPPPPPQAPKVAPENTPLRILAVDDNALNLQLIHRYLQKRKTDTIVNATDGLEAVAAVKASEHGFDVIFMDISMPKMDGFEATRLIRNWEAEREICVGLNDLVAWGEWTEDGSERKVYEGKQRDRAYVVAMTGLGSQKARDEADRSGFDDFLTKPVKLPKVGELLKRLSCEKAGRLEVGGECGVVDGFPGWKAGGC</sequence>
<protein>
    <submittedName>
        <fullName evidence="6">Uncharacterized protein</fullName>
    </submittedName>
</protein>
<dbReference type="SUPFAM" id="SSF47384">
    <property type="entry name" value="Homodimeric domain of signal transducing histidine kinase"/>
    <property type="match status" value="1"/>
</dbReference>
<dbReference type="PRINTS" id="PR00344">
    <property type="entry name" value="BCTRLSENSOR"/>
</dbReference>
<dbReference type="InterPro" id="IPR036890">
    <property type="entry name" value="HATPase_C_sf"/>
</dbReference>
<dbReference type="InterPro" id="IPR004358">
    <property type="entry name" value="Sig_transdc_His_kin-like_C"/>
</dbReference>
<evidence type="ECO:0000313" key="7">
    <source>
        <dbReference type="Proteomes" id="UP001152300"/>
    </source>
</evidence>
<dbReference type="Pfam" id="PF00072">
    <property type="entry name" value="Response_reg"/>
    <property type="match status" value="1"/>
</dbReference>
<organism evidence="6 7">
    <name type="scientific">Sclerotinia nivalis</name>
    <dbReference type="NCBI Taxonomy" id="352851"/>
    <lineage>
        <taxon>Eukaryota</taxon>
        <taxon>Fungi</taxon>
        <taxon>Dikarya</taxon>
        <taxon>Ascomycota</taxon>
        <taxon>Pezizomycotina</taxon>
        <taxon>Leotiomycetes</taxon>
        <taxon>Helotiales</taxon>
        <taxon>Sclerotiniaceae</taxon>
        <taxon>Sclerotinia</taxon>
    </lineage>
</organism>
<dbReference type="InterPro" id="IPR003594">
    <property type="entry name" value="HATPase_dom"/>
</dbReference>
<dbReference type="InterPro" id="IPR005467">
    <property type="entry name" value="His_kinase_dom"/>
</dbReference>
<evidence type="ECO:0000259" key="5">
    <source>
        <dbReference type="PROSITE" id="PS50110"/>
    </source>
</evidence>
<feature type="modified residue" description="4-aspartylphosphate" evidence="2">
    <location>
        <position position="1157"/>
    </location>
</feature>
<comment type="caution">
    <text evidence="6">The sequence shown here is derived from an EMBL/GenBank/DDBJ whole genome shotgun (WGS) entry which is preliminary data.</text>
</comment>
<dbReference type="InterPro" id="IPR050956">
    <property type="entry name" value="2C_system_His_kinase"/>
</dbReference>
<dbReference type="SUPFAM" id="SSF52172">
    <property type="entry name" value="CheY-like"/>
    <property type="match status" value="1"/>
</dbReference>
<dbReference type="PANTHER" id="PTHR43719">
    <property type="entry name" value="TWO-COMPONENT HISTIDINE KINASE"/>
    <property type="match status" value="1"/>
</dbReference>
<dbReference type="CDD" id="cd00082">
    <property type="entry name" value="HisKA"/>
    <property type="match status" value="1"/>
</dbReference>
<dbReference type="SMART" id="SM00448">
    <property type="entry name" value="REC"/>
    <property type="match status" value="1"/>
</dbReference>
<dbReference type="SMART" id="SM00388">
    <property type="entry name" value="HisKA"/>
    <property type="match status" value="1"/>
</dbReference>
<dbReference type="InterPro" id="IPR001789">
    <property type="entry name" value="Sig_transdc_resp-reg_receiver"/>
</dbReference>
<dbReference type="PROSITE" id="PS50110">
    <property type="entry name" value="RESPONSE_REGULATORY"/>
    <property type="match status" value="1"/>
</dbReference>
<evidence type="ECO:0000256" key="1">
    <source>
        <dbReference type="ARBA" id="ARBA00022553"/>
    </source>
</evidence>
<feature type="domain" description="Histidine kinase" evidence="4">
    <location>
        <begin position="579"/>
        <end position="845"/>
    </location>
</feature>
<dbReference type="PROSITE" id="PS50109">
    <property type="entry name" value="HIS_KIN"/>
    <property type="match status" value="1"/>
</dbReference>
<name>A0A9X0AN99_9HELO</name>
<evidence type="ECO:0000259" key="4">
    <source>
        <dbReference type="PROSITE" id="PS50109"/>
    </source>
</evidence>
<feature type="region of interest" description="Disordered" evidence="3">
    <location>
        <begin position="990"/>
        <end position="1036"/>
    </location>
</feature>
<feature type="compositionally biased region" description="Polar residues" evidence="3">
    <location>
        <begin position="1027"/>
        <end position="1036"/>
    </location>
</feature>